<reference evidence="10" key="1">
    <citation type="submission" date="2020-12" db="EMBL/GenBank/DDBJ databases">
        <authorList>
            <person name="Iha C."/>
        </authorList>
    </citation>
    <scope>NUCLEOTIDE SEQUENCE</scope>
</reference>
<feature type="region of interest" description="Disordered" evidence="7">
    <location>
        <begin position="370"/>
        <end position="399"/>
    </location>
</feature>
<feature type="domain" description="Ubiquitin-like" evidence="8">
    <location>
        <begin position="227"/>
        <end position="304"/>
    </location>
</feature>
<evidence type="ECO:0000256" key="1">
    <source>
        <dbReference type="ARBA" id="ARBA00008941"/>
    </source>
</evidence>
<proteinExistence type="inferred from homology"/>
<dbReference type="PANTHER" id="PTHR45800">
    <property type="entry name" value="PHOSPHATIDYLINOSITOL 4-KINASE GAMMA"/>
    <property type="match status" value="1"/>
</dbReference>
<keyword evidence="4" id="KW-0547">Nucleotide-binding</keyword>
<keyword evidence="6" id="KW-0067">ATP-binding</keyword>
<dbReference type="GO" id="GO:0004430">
    <property type="term" value="F:1-phosphatidylinositol 4-kinase activity"/>
    <property type="evidence" value="ECO:0007669"/>
    <property type="project" value="UniProtKB-EC"/>
</dbReference>
<name>A0A8S1JEH8_9CHLO</name>
<dbReference type="PROSITE" id="PS50053">
    <property type="entry name" value="UBIQUITIN_2"/>
    <property type="match status" value="1"/>
</dbReference>
<dbReference type="AlphaFoldDB" id="A0A8S1JEH8"/>
<dbReference type="Gene3D" id="3.10.20.90">
    <property type="entry name" value="Phosphatidylinositol 3-kinase Catalytic Subunit, Chain A, domain 1"/>
    <property type="match status" value="1"/>
</dbReference>
<evidence type="ECO:0000256" key="2">
    <source>
        <dbReference type="ARBA" id="ARBA00012169"/>
    </source>
</evidence>
<keyword evidence="11" id="KW-1185">Reference proteome</keyword>
<dbReference type="CDD" id="cd17039">
    <property type="entry name" value="Ubl_ubiquitin_like"/>
    <property type="match status" value="1"/>
</dbReference>
<comment type="similarity">
    <text evidence="1">Belongs to the PI3/PI4-kinase family. Type II PI4K subfamily.</text>
</comment>
<accession>A0A8S1JEH8</accession>
<dbReference type="GO" id="GO:0005524">
    <property type="term" value="F:ATP binding"/>
    <property type="evidence" value="ECO:0007669"/>
    <property type="project" value="UniProtKB-KW"/>
</dbReference>
<dbReference type="Pfam" id="PF00454">
    <property type="entry name" value="PI3_PI4_kinase"/>
    <property type="match status" value="1"/>
</dbReference>
<evidence type="ECO:0000256" key="3">
    <source>
        <dbReference type="ARBA" id="ARBA00022679"/>
    </source>
</evidence>
<evidence type="ECO:0000256" key="5">
    <source>
        <dbReference type="ARBA" id="ARBA00022777"/>
    </source>
</evidence>
<dbReference type="EMBL" id="CAJHUC010002943">
    <property type="protein sequence ID" value="CAD7704691.1"/>
    <property type="molecule type" value="Genomic_DNA"/>
</dbReference>
<dbReference type="Proteomes" id="UP000708148">
    <property type="component" value="Unassembled WGS sequence"/>
</dbReference>
<dbReference type="InterPro" id="IPR000626">
    <property type="entry name" value="Ubiquitin-like_dom"/>
</dbReference>
<dbReference type="PROSITE" id="PS50290">
    <property type="entry name" value="PI3_4_KINASE_3"/>
    <property type="match status" value="1"/>
</dbReference>
<evidence type="ECO:0000256" key="6">
    <source>
        <dbReference type="ARBA" id="ARBA00022840"/>
    </source>
</evidence>
<dbReference type="Pfam" id="PF00240">
    <property type="entry name" value="ubiquitin"/>
    <property type="match status" value="1"/>
</dbReference>
<evidence type="ECO:0000259" key="9">
    <source>
        <dbReference type="PROSITE" id="PS50290"/>
    </source>
</evidence>
<protein>
    <recommendedName>
        <fullName evidence="2">1-phosphatidylinositol 4-kinase</fullName>
        <ecNumber evidence="2">2.7.1.67</ecNumber>
    </recommendedName>
</protein>
<dbReference type="InterPro" id="IPR044571">
    <property type="entry name" value="P4KG1-8"/>
</dbReference>
<evidence type="ECO:0000313" key="11">
    <source>
        <dbReference type="Proteomes" id="UP000708148"/>
    </source>
</evidence>
<evidence type="ECO:0000256" key="4">
    <source>
        <dbReference type="ARBA" id="ARBA00022741"/>
    </source>
</evidence>
<evidence type="ECO:0000313" key="10">
    <source>
        <dbReference type="EMBL" id="CAD7704691.1"/>
    </source>
</evidence>
<evidence type="ECO:0000256" key="7">
    <source>
        <dbReference type="SAM" id="MobiDB-lite"/>
    </source>
</evidence>
<dbReference type="InterPro" id="IPR029071">
    <property type="entry name" value="Ubiquitin-like_domsf"/>
</dbReference>
<dbReference type="SUPFAM" id="SSF54236">
    <property type="entry name" value="Ubiquitin-like"/>
    <property type="match status" value="1"/>
</dbReference>
<evidence type="ECO:0000259" key="8">
    <source>
        <dbReference type="PROSITE" id="PS50053"/>
    </source>
</evidence>
<comment type="caution">
    <text evidence="10">The sequence shown here is derived from an EMBL/GenBank/DDBJ whole genome shotgun (WGS) entry which is preliminary data.</text>
</comment>
<keyword evidence="5" id="KW-0418">Kinase</keyword>
<dbReference type="EC" id="2.7.1.67" evidence="2"/>
<dbReference type="PANTHER" id="PTHR45800:SF4">
    <property type="entry name" value="PHOSPHATIDYLINOSITOL 4-KINASE GAMMA 3"/>
    <property type="match status" value="1"/>
</dbReference>
<keyword evidence="3" id="KW-0808">Transferase</keyword>
<sequence>MPASSARELSGEGAGEGDRLASVFGTLKIGGPAGSAPIAVSPGPAPTRASAPLALAKRSLAVAPPASLPPILPEHKELNLLLSVERPVPGGGRRYVTESCHALPRETIHTLRLRLKNRGLFSGRHYLVFGSRKLLEHETVGDVAAQSADSDYLHVFAKVSDVATLEVATAKGTMVLDNGAEEVGRARHGSLSRALQDGREPGDSLRLRGRVVGYDDDVEEVMDSTVIHLLIRKSAKLAWQHVKDDWFELSISATDTVAAMQTKIEAVSSIRADRYRFLSGGEVLPPSVPLASVGIGKGSVVELVPFEMTRVRAFPDGSPRLSHPDHKLFQHWQAAKDALAKGVAPKLAPAGTGGSYFIFANDGTKVAVLKPKDEEPNGPNNPKGFAGSPDGGGLRKGVRPGEGAVREVMAYVLDHGNFSGVPPTAMVTLKVGGEKKVCSFQQFIPHESDCEDMGPAAFPPHQVHKIAILDVRLANTDRNGGNILAWRSPQDGGWWLTPIDHGYCMPSTFEDLNFEWLYWPQAKMPLGPEARAYIDELDADRDLTMLAEQGLALRRECERVYKVCTLLLKKCVARGLSLYQIGTIMTRATSQKSDLEKMNKRATQLAVQEEYGDEAAGVRAAWVCSDAAYIKHMASLVDQYLDDSAPTKGDAGHDDVFG</sequence>
<feature type="domain" description="PI3K/PI4K catalytic" evidence="9">
    <location>
        <begin position="342"/>
        <end position="622"/>
    </location>
</feature>
<organism evidence="10 11">
    <name type="scientific">Ostreobium quekettii</name>
    <dbReference type="NCBI Taxonomy" id="121088"/>
    <lineage>
        <taxon>Eukaryota</taxon>
        <taxon>Viridiplantae</taxon>
        <taxon>Chlorophyta</taxon>
        <taxon>core chlorophytes</taxon>
        <taxon>Ulvophyceae</taxon>
        <taxon>TCBD clade</taxon>
        <taxon>Bryopsidales</taxon>
        <taxon>Ostreobineae</taxon>
        <taxon>Ostreobiaceae</taxon>
        <taxon>Ostreobium</taxon>
    </lineage>
</organism>
<dbReference type="OrthoDB" id="5839at2759"/>
<dbReference type="InterPro" id="IPR000403">
    <property type="entry name" value="PI3/4_kinase_cat_dom"/>
</dbReference>
<gene>
    <name evidence="10" type="ORF">OSTQU699_LOCUS10046</name>
</gene>